<proteinExistence type="predicted"/>
<dbReference type="InterPro" id="IPR001202">
    <property type="entry name" value="WW_dom"/>
</dbReference>
<dbReference type="EMBL" id="AMYB01000008">
    <property type="protein sequence ID" value="OAC99165.1"/>
    <property type="molecule type" value="Genomic_DNA"/>
</dbReference>
<dbReference type="PANTHER" id="PTHR11864:SF0">
    <property type="entry name" value="PRP40 PRE-MRNA PROCESSING FACTOR 40 HOMOLOG A (YEAST)"/>
    <property type="match status" value="1"/>
</dbReference>
<dbReference type="Proteomes" id="UP000077051">
    <property type="component" value="Unassembled WGS sequence"/>
</dbReference>
<dbReference type="InterPro" id="IPR036020">
    <property type="entry name" value="WW_dom_sf"/>
</dbReference>
<comment type="caution">
    <text evidence="2">The sequence shown here is derived from an EMBL/GenBank/DDBJ whole genome shotgun (WGS) entry which is preliminary data.</text>
</comment>
<organism evidence="2 3">
    <name type="scientific">Mucor lusitanicus CBS 277.49</name>
    <dbReference type="NCBI Taxonomy" id="747725"/>
    <lineage>
        <taxon>Eukaryota</taxon>
        <taxon>Fungi</taxon>
        <taxon>Fungi incertae sedis</taxon>
        <taxon>Mucoromycota</taxon>
        <taxon>Mucoromycotina</taxon>
        <taxon>Mucoromycetes</taxon>
        <taxon>Mucorales</taxon>
        <taxon>Mucorineae</taxon>
        <taxon>Mucoraceae</taxon>
        <taxon>Mucor</taxon>
    </lineage>
</organism>
<evidence type="ECO:0000313" key="3">
    <source>
        <dbReference type="Proteomes" id="UP000077051"/>
    </source>
</evidence>
<sequence length="81" mass="9809">AIWKEHTTPEGRKYWYNNVTRQSTWEKPDDLLTPEEKVFKGSNWKQYTTPEGKKYYSNSVTKQTVWEVPEELRGKAQWRRS</sequence>
<dbReference type="PROSITE" id="PS50020">
    <property type="entry name" value="WW_DOMAIN_2"/>
    <property type="match status" value="2"/>
</dbReference>
<protein>
    <recommendedName>
        <fullName evidence="1">WW domain-containing protein</fullName>
    </recommendedName>
</protein>
<dbReference type="Gene3D" id="2.20.70.10">
    <property type="match status" value="2"/>
</dbReference>
<dbReference type="SUPFAM" id="SSF51045">
    <property type="entry name" value="WW domain"/>
    <property type="match status" value="2"/>
</dbReference>
<dbReference type="InterPro" id="IPR039726">
    <property type="entry name" value="Prp40-like"/>
</dbReference>
<feature type="domain" description="WW" evidence="1">
    <location>
        <begin position="1"/>
        <end position="30"/>
    </location>
</feature>
<dbReference type="GO" id="GO:0071004">
    <property type="term" value="C:U2-type prespliceosome"/>
    <property type="evidence" value="ECO:0007669"/>
    <property type="project" value="TreeGrafter"/>
</dbReference>
<dbReference type="PROSITE" id="PS01159">
    <property type="entry name" value="WW_DOMAIN_1"/>
    <property type="match status" value="1"/>
</dbReference>
<dbReference type="GO" id="GO:0003723">
    <property type="term" value="F:RNA binding"/>
    <property type="evidence" value="ECO:0007669"/>
    <property type="project" value="TreeGrafter"/>
</dbReference>
<evidence type="ECO:0000313" key="2">
    <source>
        <dbReference type="EMBL" id="OAC99165.1"/>
    </source>
</evidence>
<dbReference type="Pfam" id="PF00397">
    <property type="entry name" value="WW"/>
    <property type="match status" value="2"/>
</dbReference>
<dbReference type="SMART" id="SM00456">
    <property type="entry name" value="WW"/>
    <property type="match status" value="2"/>
</dbReference>
<feature type="non-terminal residue" evidence="2">
    <location>
        <position position="1"/>
    </location>
</feature>
<evidence type="ECO:0000259" key="1">
    <source>
        <dbReference type="PROSITE" id="PS50020"/>
    </source>
</evidence>
<gene>
    <name evidence="2" type="ORF">MUCCIDRAFT_148938</name>
</gene>
<dbReference type="OrthoDB" id="187617at2759"/>
<dbReference type="GO" id="GO:0005685">
    <property type="term" value="C:U1 snRNP"/>
    <property type="evidence" value="ECO:0007669"/>
    <property type="project" value="TreeGrafter"/>
</dbReference>
<dbReference type="STRING" id="747725.A0A168HTI5"/>
<dbReference type="AlphaFoldDB" id="A0A168HTI5"/>
<name>A0A168HTI5_MUCCL</name>
<feature type="domain" description="WW" evidence="1">
    <location>
        <begin position="42"/>
        <end position="71"/>
    </location>
</feature>
<reference evidence="2 3" key="1">
    <citation type="submission" date="2015-06" db="EMBL/GenBank/DDBJ databases">
        <title>Expansion of signal transduction pathways in fungi by whole-genome duplication.</title>
        <authorList>
            <consortium name="DOE Joint Genome Institute"/>
            <person name="Corrochano L.M."/>
            <person name="Kuo A."/>
            <person name="Marcet-Houben M."/>
            <person name="Polaino S."/>
            <person name="Salamov A."/>
            <person name="Villalobos J.M."/>
            <person name="Alvarez M.I."/>
            <person name="Avalos J."/>
            <person name="Benito E.P."/>
            <person name="Benoit I."/>
            <person name="Burger G."/>
            <person name="Camino L.P."/>
            <person name="Canovas D."/>
            <person name="Cerda-Olmedo E."/>
            <person name="Cheng J.-F."/>
            <person name="Dominguez A."/>
            <person name="Elias M."/>
            <person name="Eslava A.P."/>
            <person name="Glaser F."/>
            <person name="Grimwood J."/>
            <person name="Gutierrez G."/>
            <person name="Heitman J."/>
            <person name="Henrissat B."/>
            <person name="Iturriaga E.A."/>
            <person name="Lang B.F."/>
            <person name="Lavin J.L."/>
            <person name="Lee S."/>
            <person name="Li W."/>
            <person name="Lindquist E."/>
            <person name="Lopez-Garcia S."/>
            <person name="Luque E.M."/>
            <person name="Marcos A.T."/>
            <person name="Martin J."/>
            <person name="Mccluskey K."/>
            <person name="Medina H.R."/>
            <person name="Miralles-Duran A."/>
            <person name="Miyazaki A."/>
            <person name="Munoz-Torres E."/>
            <person name="Oguiza J.A."/>
            <person name="Ohm R."/>
            <person name="Olmedo M."/>
            <person name="Orejas M."/>
            <person name="Ortiz-Castellanos L."/>
            <person name="Pisabarro A.G."/>
            <person name="Rodriguez-Romero J."/>
            <person name="Ruiz-Herrera J."/>
            <person name="Ruiz-Vazquez R."/>
            <person name="Sanz C."/>
            <person name="Schackwitz W."/>
            <person name="Schmutz J."/>
            <person name="Shahriari M."/>
            <person name="Shelest E."/>
            <person name="Silva-Franco F."/>
            <person name="Soanes D."/>
            <person name="Syed K."/>
            <person name="Tagua V.G."/>
            <person name="Talbot N.J."/>
            <person name="Thon M."/>
            <person name="De Vries R.P."/>
            <person name="Wiebenga A."/>
            <person name="Yadav J.S."/>
            <person name="Braun E.L."/>
            <person name="Baker S."/>
            <person name="Garre V."/>
            <person name="Horwitz B."/>
            <person name="Torres-Martinez S."/>
            <person name="Idnurm A."/>
            <person name="Herrera-Estrella A."/>
            <person name="Gabaldon T."/>
            <person name="Grigoriev I.V."/>
        </authorList>
    </citation>
    <scope>NUCLEOTIDE SEQUENCE [LARGE SCALE GENOMIC DNA]</scope>
    <source>
        <strain evidence="2 3">CBS 277.49</strain>
    </source>
</reference>
<dbReference type="VEuPathDB" id="FungiDB:MUCCIDRAFT_148938"/>
<dbReference type="CDD" id="cd00201">
    <property type="entry name" value="WW"/>
    <property type="match status" value="2"/>
</dbReference>
<keyword evidence="3" id="KW-1185">Reference proteome</keyword>
<dbReference type="GO" id="GO:0045292">
    <property type="term" value="P:mRNA cis splicing, via spliceosome"/>
    <property type="evidence" value="ECO:0007669"/>
    <property type="project" value="InterPro"/>
</dbReference>
<dbReference type="PANTHER" id="PTHR11864">
    <property type="entry name" value="PRE-MRNA-PROCESSING PROTEIN PRP40"/>
    <property type="match status" value="1"/>
</dbReference>
<accession>A0A168HTI5</accession>